<reference evidence="3 4" key="1">
    <citation type="submission" date="2018-06" db="EMBL/GenBank/DDBJ databases">
        <authorList>
            <consortium name="Pathogen Informatics"/>
            <person name="Doyle S."/>
        </authorList>
    </citation>
    <scope>NUCLEOTIDE SEQUENCE [LARGE SCALE GENOMIC DNA]</scope>
    <source>
        <strain evidence="3 4">NCTC13043</strain>
    </source>
</reference>
<dbReference type="Proteomes" id="UP000254235">
    <property type="component" value="Unassembled WGS sequence"/>
</dbReference>
<accession>A0A379G9H5</accession>
<evidence type="ECO:0000313" key="3">
    <source>
        <dbReference type="EMBL" id="SUC37605.1"/>
    </source>
</evidence>
<dbReference type="RefSeq" id="WP_115084017.1">
    <property type="nucleotide sequence ID" value="NZ_UGTP01000002.1"/>
</dbReference>
<evidence type="ECO:0000256" key="1">
    <source>
        <dbReference type="SAM" id="MobiDB-lite"/>
    </source>
</evidence>
<dbReference type="EMBL" id="UGTP01000002">
    <property type="protein sequence ID" value="SUC37605.1"/>
    <property type="molecule type" value="Genomic_DNA"/>
</dbReference>
<dbReference type="Gene3D" id="1.20.120.520">
    <property type="entry name" value="nmb1532 protein domain like"/>
    <property type="match status" value="1"/>
</dbReference>
<dbReference type="Pfam" id="PF13596">
    <property type="entry name" value="PAS_10"/>
    <property type="match status" value="1"/>
</dbReference>
<evidence type="ECO:0000259" key="2">
    <source>
        <dbReference type="Pfam" id="PF01814"/>
    </source>
</evidence>
<dbReference type="PANTHER" id="PTHR39966">
    <property type="entry name" value="BLL2471 PROTEIN-RELATED"/>
    <property type="match status" value="1"/>
</dbReference>
<dbReference type="GO" id="GO:0005886">
    <property type="term" value="C:plasma membrane"/>
    <property type="evidence" value="ECO:0007669"/>
    <property type="project" value="TreeGrafter"/>
</dbReference>
<protein>
    <recommendedName>
        <fullName evidence="2">Hemerythrin-like domain-containing protein</fullName>
    </recommendedName>
</protein>
<sequence length="527" mass="61615">MENKMKANLPKVEQDKLDKIFEIEDLYETGKLSLEEARKQFSEQVGTIRPYHIALIEQTMTEEDDHECIRVNMTKTLQLLDGFMDYSRPNLPNNHPIMHYYRENDEMRKLLLAVEDLVQYPMIKNQWLELYDKISQYPIHYKRKQNQLYPVLEQKGFTRPTTVMWTFDDLVRDIIRESAALLGEDKEEEFIAKQQELISYARDLMHKEEVILYPTSMALINEHEFEEMKEGDQEIGFAFFNVEHKKEPTTTAPQQTDNNGFAKDLQALLSKYGYGIAPESKLNVTTGKLTLEQINLIYQHLPFDISYVDENELVCFYSDTDHRIFPRSKNVIGREVMNCHPKKSAHIVREVVDKLRSGEQNKAEFWINKPGVFLYITYIAVRDAQGNFRGVLEVMQDCTHIRELEGSKTLLTWANKDEKTEQKEMEATSANNKTDNETEQNEENEEITEITENTKLKDLLKQHPFLKKRLAEITPSFRMLQTPLGKLITARANIKMMSEKSGLAIEKIINGINEIIKDETQKNKEKK</sequence>
<evidence type="ECO:0000313" key="4">
    <source>
        <dbReference type="Proteomes" id="UP000254235"/>
    </source>
</evidence>
<dbReference type="SUPFAM" id="SSF55785">
    <property type="entry name" value="PYP-like sensor domain (PAS domain)"/>
    <property type="match status" value="1"/>
</dbReference>
<proteinExistence type="predicted"/>
<dbReference type="InterPro" id="IPR012312">
    <property type="entry name" value="Hemerythrin-like"/>
</dbReference>
<dbReference type="AlphaFoldDB" id="A0A379G9H5"/>
<dbReference type="InterPro" id="IPR038062">
    <property type="entry name" value="ScdA-like_N_sf"/>
</dbReference>
<dbReference type="Gene3D" id="3.30.450.20">
    <property type="entry name" value="PAS domain"/>
    <property type="match status" value="1"/>
</dbReference>
<dbReference type="GeneID" id="78571731"/>
<dbReference type="Pfam" id="PF01814">
    <property type="entry name" value="Hemerythrin"/>
    <property type="match status" value="1"/>
</dbReference>
<dbReference type="PANTHER" id="PTHR39966:SF3">
    <property type="entry name" value="DUF438 DOMAIN-CONTAINING PROTEIN"/>
    <property type="match status" value="1"/>
</dbReference>
<name>A0A379G9H5_9BACT</name>
<feature type="domain" description="Hemerythrin-like" evidence="2">
    <location>
        <begin position="99"/>
        <end position="214"/>
    </location>
</feature>
<organism evidence="3 4">
    <name type="scientific">Prevotella pallens</name>
    <dbReference type="NCBI Taxonomy" id="60133"/>
    <lineage>
        <taxon>Bacteria</taxon>
        <taxon>Pseudomonadati</taxon>
        <taxon>Bacteroidota</taxon>
        <taxon>Bacteroidia</taxon>
        <taxon>Bacteroidales</taxon>
        <taxon>Prevotellaceae</taxon>
        <taxon>Prevotella</taxon>
    </lineage>
</organism>
<dbReference type="InterPro" id="IPR035965">
    <property type="entry name" value="PAS-like_dom_sf"/>
</dbReference>
<dbReference type="Gene3D" id="1.10.3910.10">
    <property type="entry name" value="SP0561-like"/>
    <property type="match status" value="1"/>
</dbReference>
<feature type="compositionally biased region" description="Acidic residues" evidence="1">
    <location>
        <begin position="437"/>
        <end position="447"/>
    </location>
</feature>
<feature type="region of interest" description="Disordered" evidence="1">
    <location>
        <begin position="418"/>
        <end position="447"/>
    </location>
</feature>
<dbReference type="OrthoDB" id="9769774at2"/>
<gene>
    <name evidence="3" type="ORF">NCTC13043_02095</name>
</gene>